<organism evidence="5 6">
    <name type="scientific">Hypocrea atroviridis (strain ATCC 20476 / IMI 206040)</name>
    <name type="common">Trichoderma atroviride</name>
    <dbReference type="NCBI Taxonomy" id="452589"/>
    <lineage>
        <taxon>Eukaryota</taxon>
        <taxon>Fungi</taxon>
        <taxon>Dikarya</taxon>
        <taxon>Ascomycota</taxon>
        <taxon>Pezizomycotina</taxon>
        <taxon>Sordariomycetes</taxon>
        <taxon>Hypocreomycetidae</taxon>
        <taxon>Hypocreales</taxon>
        <taxon>Hypocreaceae</taxon>
        <taxon>Trichoderma</taxon>
    </lineage>
</organism>
<dbReference type="KEGG" id="tatv:25783204"/>
<dbReference type="HOGENOM" id="CLU_000189_0_0_1"/>
<dbReference type="InterPro" id="IPR041079">
    <property type="entry name" value="Neuraminidase-like"/>
</dbReference>
<proteinExistence type="predicted"/>
<dbReference type="InterPro" id="IPR040840">
    <property type="entry name" value="TcA_TcB_BD"/>
</dbReference>
<reference evidence="5 6" key="1">
    <citation type="journal article" date="2011" name="Genome Biol.">
        <title>Comparative genome sequence analysis underscores mycoparasitism as the ancestral life style of Trichoderma.</title>
        <authorList>
            <person name="Kubicek C.P."/>
            <person name="Herrera-Estrella A."/>
            <person name="Seidl-Seiboth V."/>
            <person name="Martinez D.A."/>
            <person name="Druzhinina I.S."/>
            <person name="Thon M."/>
            <person name="Zeilinger S."/>
            <person name="Casas-Flores S."/>
            <person name="Horwitz B.A."/>
            <person name="Mukherjee P.K."/>
            <person name="Mukherjee M."/>
            <person name="Kredics L."/>
            <person name="Alcaraz L.D."/>
            <person name="Aerts A."/>
            <person name="Antal Z."/>
            <person name="Atanasova L."/>
            <person name="Cervantes-Badillo M.G."/>
            <person name="Challacombe J."/>
            <person name="Chertkov O."/>
            <person name="McCluskey K."/>
            <person name="Coulpier F."/>
            <person name="Deshpande N."/>
            <person name="von Doehren H."/>
            <person name="Ebbole D.J."/>
            <person name="Esquivel-Naranjo E.U."/>
            <person name="Fekete E."/>
            <person name="Flipphi M."/>
            <person name="Glaser F."/>
            <person name="Gomez-Rodriguez E.Y."/>
            <person name="Gruber S."/>
            <person name="Han C."/>
            <person name="Henrissat B."/>
            <person name="Hermosa R."/>
            <person name="Hernandez-Onate M."/>
            <person name="Karaffa L."/>
            <person name="Kosti I."/>
            <person name="Le Crom S."/>
            <person name="Lindquist E."/>
            <person name="Lucas S."/>
            <person name="Luebeck M."/>
            <person name="Luebeck P.S."/>
            <person name="Margeot A."/>
            <person name="Metz B."/>
            <person name="Misra M."/>
            <person name="Nevalainen H."/>
            <person name="Omann M."/>
            <person name="Packer N."/>
            <person name="Perrone G."/>
            <person name="Uresti-Rivera E.E."/>
            <person name="Salamov A."/>
            <person name="Schmoll M."/>
            <person name="Seiboth B."/>
            <person name="Shapiro H."/>
            <person name="Sukno S."/>
            <person name="Tamayo-Ramos J.A."/>
            <person name="Tisch D."/>
            <person name="Wiest A."/>
            <person name="Wilkinson H.H."/>
            <person name="Zhang M."/>
            <person name="Coutinho P.M."/>
            <person name="Kenerley C.M."/>
            <person name="Monte E."/>
            <person name="Baker S.E."/>
            <person name="Grigoriev I.V."/>
        </authorList>
    </citation>
    <scope>NUCLEOTIDE SEQUENCE [LARGE SCALE GENOMIC DNA]</scope>
    <source>
        <strain evidence="6">ATCC 20476 / IMI 206040</strain>
    </source>
</reference>
<gene>
    <name evidence="5" type="ORF">TRIATDRAFT_316753</name>
</gene>
<dbReference type="Pfam" id="PF20220">
    <property type="entry name" value="ABC_toxin_N"/>
    <property type="match status" value="1"/>
</dbReference>
<dbReference type="STRING" id="452589.G9NNU3"/>
<protein>
    <recommendedName>
        <fullName evidence="7">Toxin subunit</fullName>
    </recommendedName>
</protein>
<accession>G9NNU3</accession>
<evidence type="ECO:0000259" key="4">
    <source>
        <dbReference type="Pfam" id="PF20220"/>
    </source>
</evidence>
<evidence type="ECO:0008006" key="7">
    <source>
        <dbReference type="Google" id="ProtNLM"/>
    </source>
</evidence>
<evidence type="ECO:0000256" key="1">
    <source>
        <dbReference type="SAM" id="Coils"/>
    </source>
</evidence>
<feature type="coiled-coil region" evidence="1">
    <location>
        <begin position="2402"/>
        <end position="2436"/>
    </location>
</feature>
<comment type="caution">
    <text evidence="5">The sequence shown here is derived from an EMBL/GenBank/DDBJ whole genome shotgun (WGS) entry which is preliminary data.</text>
</comment>
<dbReference type="OrthoDB" id="4890633at2759"/>
<dbReference type="OMA" id="YRTKYTS"/>
<dbReference type="eggNOG" id="ENOG502RX9A">
    <property type="taxonomic scope" value="Eukaryota"/>
</dbReference>
<name>G9NNU3_HYPAI</name>
<dbReference type="GeneID" id="25783204"/>
<evidence type="ECO:0000313" key="5">
    <source>
        <dbReference type="EMBL" id="EHK47731.1"/>
    </source>
</evidence>
<dbReference type="Proteomes" id="UP000005426">
    <property type="component" value="Unassembled WGS sequence"/>
</dbReference>
<dbReference type="Pfam" id="PF18276">
    <property type="entry name" value="TcA_TcB_BD"/>
    <property type="match status" value="1"/>
</dbReference>
<sequence>MEEIYEALRLDNTITSSIRESVGTGLPLPSALRATLSSELSSPPISKRLQFVIDIIDVCKDDRELYLPILQDEALGTLNDVALKYYRPPGDSDAATQQISKAVRPELLYRAPTAVLSALCNSGILAIQPPAANIALREVLALHANTDNGGNTTHSTFSQFTSTSAYKSNLSSLAAGDATAVQKTLASLLRLHALVTDAEDLPALLDAGFTSARSIALTSQSDFTGRLSSSALSNAKLVAIHREAQRIDTRNDAIWADIVRSRREIPVLAVTGIKSGKDYPGTDDVQVNLDTLFRDLDSVTADESTSVLGPASYLVDLMQLLRGVSIGTCEKGWEVEDAKTMLDIFLHRRPDVAEMQLSKVEVGTAVTYQEMVVEVMENYLEKELGVDEGGMYTAVAERVAPMVVFPYNNAMGISRAALHGLGYSRYELLRRFQTDGDLVHRAFPSLPASKQGNYLAAAHATHERRLAAEALSLQPLDFEAITQEGIYTHDFVTLLQQQHSDLASKTYSQVVGLSLAGEYWGYEAYDPKVAASSPDDGSKSGTPTWKMINPESTISLRLIKAQLLPRSDLTPLELNMILKTRYLSNRLVVTLEKTVGDKSVTEQKFSDELEDMRLQESPMIGRSDEAARISRRTSLDLQSFIRLRKTLGWSIETTDAAIAALAHREVIYPHDTTQHHVLDGDFIQRLAAAQQLSIKAGITVVELFPFWGLMYAQFPNSLYARLFLRSGLVKLYPSLALVDGDGQTDATFGKNMGAVLRALGMTQDEQVVFMGIIGFDANTAWTLDGIARLYSHQRLCKILRLPVKRYADWWRVVCKKGGVDPFIDPQSALKALDLWLDLPEGIESSQQALDLIISLEEEEGGKLDEHDLSAVAGIVGGIAAVEGEFALVLSGGGGGAGDVQVYSSEFLLAMCSKMLSPSVAKDVVDVVEGTANITTTSNSIAISVFAQTFRLNVSDVINAFRKPVSGLKPDEREQEIAARRKQAMVWMVPELKRRATDTVVGDSLATRFHDAPSQLVQQLLAAKDPTPLPGVPDPTNATYLQSLNSFYASIKDYCSGATSTYFFPPVTAEYTFITGSDKGKAAINGQDCPFTPIPGPNVKRLTTPQHLRQGDVVLVEWTDGLQLEHLSYSTSGGELSLKDSLICPIELARRVCLTLGHLGRCMGVAKMLGLEPAEVGFHLGRGIDFSRLDVSQLLQLRSFINIRAKFSTSGVATLIAYVQYLERLSSGSSTDTIDKLVAATKRLTSLDASDISAFFTTRWPTATVEDLAKTFLDGDLYPLQQLSEACSLSKDLGVPIKILHTWAQLPWDPKKAEDFEFAEELKTALSSSSASSTSGGALVRAKEVVLTRQQRVLQEYIIRLPVFVSRGIVTTDDLSADFLMDLQMGPPMETSRIGQAIASAQLFIQRSMLGLEKVYGVSTTAVDQSLWAWMCKFTLWQANRKVFLYPENWVDPSLRDDKTHAFEELESKMLQASLDRDTISQLLREYVYAIHEVADLEVLSYLWESTKNYRGRYHFFGRSRAAPFVFYYRQLVVTGTTTMSMSWNWLPWSKMEVDIQTHEIDADQKPLAHPGSYLLPALFKNRLFLFMPQIARQAKKGKDQTTSLADQAKNVNGPSKAEEFWEIKMAWVEMRNGKWSPKYITATGIHVGVASGESALPSISSFRFRLETTDGGLSLAIHVDRWKASGSGGEFQILGRFEMQGLRLRLIDGTAGSTVGTHIETEMEFGRITHSSSTDNISTLKSQVEAYTLGIDAKEHSLLAVPSPKTMTQTYALSWLLTNNVSQYPGVLGLVVERTTPTQASLFFGYPGMTLEGKIDTSNKTTISTSTMTHDSALYLVEEIAGTEDYHAIFDALEHLPKDMKNRSFGFQNREYRELAMPASIYNWEMGFHVVSLLMERLLATQQFDLAIEISRLVFDPSRDDAEPDSAAAIAAATPKPLSNLDRSWRFVPFKSADLRLGGSVRQIIQNLKPLPAKHPEVQDWKANPFSPHAVARKRPAVYMKRFVMKCIEILIASGDQYFRQPSLEAIPMATQRYTEALTLFGPAPATIVSPTRPVTKRYDDIKSLVTDFATATVDMELEFPHFINTHVRGNVGTRDGTLGFVRSTYFGIPANPAIQALRDLIDGRLYNIRHGLDIDGNPRRLPLFDPPLDPGQLIAARAGGASLASLSGGRTEGPMPNCRARFLLQKAQDLCAELRSLAESYLSIRERRDAEAMARLRARQETGVLSLLNDVKQHQVLEATSALETLAETRKSHILRLTYFLALIGESTDMVPSSDTDWVDLDFGIQQPNKDELRMSAEEYLESASMESALYTNKIATGIEQNAGLLMALPSLTIQAEPMGVGISTQMDASIIAKALLVGASVIRAAAQASTDMASRAARKGQLVRQLQERRMQANLAGHDIKIVDKQVENQQKRVEVAKAELRAQKQQAVDAAEMEEFLRTKYSSDKLYSWLEAETRKLAYQSYLAALDMARTAERALQWEYGPRAQPSFLSSAYWDESRDGLLAAQGLSAALHRIDKFQMQGTPHDYELTKTISLRQVAPLALLSLRTTRTAEFEIPEVLLDLDFPGHFCRRIQSVAVSMPSIVGPYTGVNCSLRLLEHRYRLKAGVSPLTGSYYNQGVAGDERFHTDSVPITSVALSSCSHDSGTFELSFGGERYAPFEGAGVISRWKLELPGPFRQFDYNSIGDVLFTVNFTSLEGGATWKNQATQAARDFRSQIDESLGNEGAFLFVDLAADFSNEWRGFVSRISKAEGTDRQKIVSMSVERLPNMLPFWSSGHAVKVQHVWVALQPAVGGSEGWKGSGEVDLLGSPLVLEAEKSSDDLKVLGVQGEVAIDKGFEDLKLTFGMAPERVNMKVPRSCCLIIQYTLPKEG</sequence>
<keyword evidence="1" id="KW-0175">Coiled coil</keyword>
<dbReference type="EMBL" id="ABDG02000020">
    <property type="protein sequence ID" value="EHK47731.1"/>
    <property type="molecule type" value="Genomic_DNA"/>
</dbReference>
<evidence type="ECO:0000313" key="6">
    <source>
        <dbReference type="Proteomes" id="UP000005426"/>
    </source>
</evidence>
<keyword evidence="6" id="KW-1185">Reference proteome</keyword>
<feature type="domain" description="Tc toxin complex TcA C-terminal TcB-binding" evidence="2">
    <location>
        <begin position="2407"/>
        <end position="2697"/>
    </location>
</feature>
<feature type="domain" description="Neuraminidase-like" evidence="3">
    <location>
        <begin position="1496"/>
        <end position="1646"/>
    </location>
</feature>
<dbReference type="Pfam" id="PF18413">
    <property type="entry name" value="Neuraminidase"/>
    <property type="match status" value="1"/>
</dbReference>
<dbReference type="InterPro" id="IPR046839">
    <property type="entry name" value="ABC_toxin_N"/>
</dbReference>
<feature type="domain" description="ABC toxin N-terminal" evidence="4">
    <location>
        <begin position="1348"/>
        <end position="1466"/>
    </location>
</feature>
<evidence type="ECO:0000259" key="3">
    <source>
        <dbReference type="Pfam" id="PF18413"/>
    </source>
</evidence>
<evidence type="ECO:0000259" key="2">
    <source>
        <dbReference type="Pfam" id="PF18276"/>
    </source>
</evidence>